<dbReference type="InterPro" id="IPR000836">
    <property type="entry name" value="PRTase_dom"/>
</dbReference>
<dbReference type="InterPro" id="IPR029057">
    <property type="entry name" value="PRTase-like"/>
</dbReference>
<dbReference type="Pfam" id="PF15609">
    <property type="entry name" value="PRTase_2"/>
    <property type="match status" value="1"/>
</dbReference>
<accession>A0A1M6NBR9</accession>
<dbReference type="Pfam" id="PF12500">
    <property type="entry name" value="TRSP"/>
    <property type="match status" value="1"/>
</dbReference>
<dbReference type="InterPro" id="IPR041688">
    <property type="entry name" value="PRTase_2"/>
</dbReference>
<dbReference type="AlphaFoldDB" id="A0A1M6NBR9"/>
<dbReference type="PIRSF" id="PIRSF020967">
    <property type="entry name" value="UCP020967"/>
    <property type="match status" value="1"/>
</dbReference>
<organism evidence="3 4">
    <name type="scientific">Desulforamulus aeronauticus DSM 10349</name>
    <dbReference type="NCBI Taxonomy" id="1121421"/>
    <lineage>
        <taxon>Bacteria</taxon>
        <taxon>Bacillati</taxon>
        <taxon>Bacillota</taxon>
        <taxon>Clostridia</taxon>
        <taxon>Eubacteriales</taxon>
        <taxon>Peptococcaceae</taxon>
        <taxon>Desulforamulus</taxon>
    </lineage>
</organism>
<dbReference type="InterPro" id="IPR022537">
    <property type="entry name" value="TRSP_dom"/>
</dbReference>
<feature type="domain" description="Orotate phosphoribosyltransferase-like" evidence="2">
    <location>
        <begin position="40"/>
        <end position="255"/>
    </location>
</feature>
<dbReference type="STRING" id="1121421.SAMN02745123_00036"/>
<gene>
    <name evidence="3" type="ORF">SAMN02745123_00036</name>
</gene>
<dbReference type="InterPro" id="IPR011214">
    <property type="entry name" value="UCP020967"/>
</dbReference>
<protein>
    <submittedName>
        <fullName evidence="3">TRSP domain C terminus to PRTase_2</fullName>
    </submittedName>
</protein>
<name>A0A1M6NBR9_9FIRM</name>
<evidence type="ECO:0000313" key="4">
    <source>
        <dbReference type="Proteomes" id="UP000183997"/>
    </source>
</evidence>
<feature type="domain" description="TRSP" evidence="1">
    <location>
        <begin position="306"/>
        <end position="432"/>
    </location>
</feature>
<proteinExistence type="predicted"/>
<evidence type="ECO:0000259" key="2">
    <source>
        <dbReference type="Pfam" id="PF15609"/>
    </source>
</evidence>
<dbReference type="OrthoDB" id="56827at2"/>
<dbReference type="SUPFAM" id="SSF53271">
    <property type="entry name" value="PRTase-like"/>
    <property type="match status" value="1"/>
</dbReference>
<dbReference type="Proteomes" id="UP000183997">
    <property type="component" value="Unassembled WGS sequence"/>
</dbReference>
<dbReference type="CDD" id="cd06223">
    <property type="entry name" value="PRTases_typeI"/>
    <property type="match status" value="1"/>
</dbReference>
<reference evidence="4" key="1">
    <citation type="submission" date="2016-11" db="EMBL/GenBank/DDBJ databases">
        <authorList>
            <person name="Varghese N."/>
            <person name="Submissions S."/>
        </authorList>
    </citation>
    <scope>NUCLEOTIDE SEQUENCE [LARGE SCALE GENOMIC DNA]</scope>
    <source>
        <strain evidence="4">DSM 10349</strain>
    </source>
</reference>
<dbReference type="EMBL" id="FRAR01000004">
    <property type="protein sequence ID" value="SHJ93129.1"/>
    <property type="molecule type" value="Genomic_DNA"/>
</dbReference>
<dbReference type="RefSeq" id="WP_072910262.1">
    <property type="nucleotide sequence ID" value="NZ_FRAR01000004.1"/>
</dbReference>
<evidence type="ECO:0000313" key="3">
    <source>
        <dbReference type="EMBL" id="SHJ93129.1"/>
    </source>
</evidence>
<keyword evidence="4" id="KW-1185">Reference proteome</keyword>
<sequence length="447" mass="50214">MKDMTIQASSTQERNYKVLDSLSVGIRVEENPYSLPPESIFGVAARNNPKRSFLFVSKLIGKHIPVLPHIPLITGFLLASRIAELMGLATNKSKINEAANVLSSGTNCDFQSPAYQFPGKALFIGFAETATALGHAVFNNFTGNVNFLHTTRENLTGTQDTLYFTEDHCHAPDQRCLISDTSVVADNDLLVLIDDEITTGNTCLNIIRTLQKRYPQKRYAILTILDWRSAEAITRYGHFEEELGIKISVLSLLKGCFWHQGESPVINIPSMTIKKDIPFVTTVHEKMRYEVDTISEGGQPASYLGYTGRFGVDVSDTNQTLAEAQRIGLKLSQMRKGKKTLCLGTGEFMYIPFLIANYMGENVLVQSTTRSPVHLHNREDYAVKHSIAFEDPFRPGIKNFIYNIPPNCYEEVFVFWERQVKPDQVAPFVQSLKELGIEHIVFVTFCN</sequence>
<evidence type="ECO:0000259" key="1">
    <source>
        <dbReference type="Pfam" id="PF12500"/>
    </source>
</evidence>